<evidence type="ECO:0000313" key="4">
    <source>
        <dbReference type="RefSeq" id="XP_013775063.1"/>
    </source>
</evidence>
<dbReference type="Gene3D" id="1.25.10.10">
    <property type="entry name" value="Leucine-rich Repeat Variant"/>
    <property type="match status" value="2"/>
</dbReference>
<keyword evidence="1" id="KW-0677">Repeat</keyword>
<dbReference type="PANTHER" id="PTHR23346:SF19">
    <property type="entry name" value="PROTEASOME ADAPTER AND SCAFFOLD PROTEIN ECM29"/>
    <property type="match status" value="1"/>
</dbReference>
<name>A0ABM1B577_LIMPO</name>
<keyword evidence="3" id="KW-1185">Reference proteome</keyword>
<dbReference type="InterPro" id="IPR011989">
    <property type="entry name" value="ARM-like"/>
</dbReference>
<reference evidence="4" key="1">
    <citation type="submission" date="2025-08" db="UniProtKB">
        <authorList>
            <consortium name="RefSeq"/>
        </authorList>
    </citation>
    <scope>IDENTIFICATION</scope>
    <source>
        <tissue evidence="4">Muscle</tissue>
    </source>
</reference>
<protein>
    <submittedName>
        <fullName evidence="4">Uncharacterized protein LOC106459940</fullName>
    </submittedName>
</protein>
<dbReference type="Pfam" id="PF25757">
    <property type="entry name" value="TPR_DNAAF5"/>
    <property type="match status" value="1"/>
</dbReference>
<dbReference type="GeneID" id="106459940"/>
<evidence type="ECO:0000313" key="3">
    <source>
        <dbReference type="Proteomes" id="UP000694941"/>
    </source>
</evidence>
<feature type="domain" description="Dynein axonemal assembly factor 5 TPR repeats" evidence="2">
    <location>
        <begin position="272"/>
        <end position="470"/>
    </location>
</feature>
<dbReference type="InterPro" id="IPR057978">
    <property type="entry name" value="TPR_DAAF5"/>
</dbReference>
<gene>
    <name evidence="4" type="primary">LOC106459940</name>
</gene>
<dbReference type="RefSeq" id="XP_013775063.1">
    <property type="nucleotide sequence ID" value="XM_013919609.2"/>
</dbReference>
<accession>A0ABM1B577</accession>
<organism evidence="3 4">
    <name type="scientific">Limulus polyphemus</name>
    <name type="common">Atlantic horseshoe crab</name>
    <dbReference type="NCBI Taxonomy" id="6850"/>
    <lineage>
        <taxon>Eukaryota</taxon>
        <taxon>Metazoa</taxon>
        <taxon>Ecdysozoa</taxon>
        <taxon>Arthropoda</taxon>
        <taxon>Chelicerata</taxon>
        <taxon>Merostomata</taxon>
        <taxon>Xiphosura</taxon>
        <taxon>Limulidae</taxon>
        <taxon>Limulus</taxon>
    </lineage>
</organism>
<proteinExistence type="predicted"/>
<dbReference type="InterPro" id="IPR016024">
    <property type="entry name" value="ARM-type_fold"/>
</dbReference>
<dbReference type="SUPFAM" id="SSF48371">
    <property type="entry name" value="ARM repeat"/>
    <property type="match status" value="1"/>
</dbReference>
<sequence length="712" mass="79695">MSENIAELLCSGTKLNRDKGYANLMTFLEKSQNSNCSIKDIEDLQSIFVKLLDNDTSSSWEKKLGALLGVKGLLSFVIASIKCHSETSSSNDSTSDVIELLKSENFFLELFSLCEKLLTHEEVRIRLTSGEVIGLLCQIHGTKVYNQCQERLLTLIKDNLEREISDVSTGVSQECNDDEKSPKKTLERRGSANAAQIFHDTAGWKCLETSMKCLQAVVDGCGTEFWPWITQELLDLLFQSLKHTNRFVRETGYYVLGSLIACGSLQTDSCAEKPFTADRFGHQISKQLAAGLADNWSQVRLAASEATRKFLLSFSTDAEQEVFFPELLPQMCLNRYYVAEGVRIYSQETWKTVAKNEGRELVEKYIEHMVNYYISQTQADNHAVREAACACIAELASKIKREAVGPHVQKLLQTLVICFQDDSWPVRDAACLASGNFVLCYPEEASNVMDKLYPLFFTNLEDCISSVRQGAAGAIANVVRAYGEVSMKIVEEKIKSGLKGVANQPVESERYADVDKGPATFSVVKRLRDNDMELHTDKQMYSCGSLAPKMSRGGSGCSNHSFRKPSEPWELADGCIHLVVELAQIQNLTPKVLEFLPLVAEATSHRHYTRHVCLLETLCKQLPVIARGVGKRHFKAHLEKFLDSVFYSLTCENLLISSAASDCVSQLSSYLGPSILRGRVEMYNPNYLRQLEAHIQPVLQGYQQGYSTHQKF</sequence>
<evidence type="ECO:0000256" key="1">
    <source>
        <dbReference type="ARBA" id="ARBA00022737"/>
    </source>
</evidence>
<dbReference type="Proteomes" id="UP000694941">
    <property type="component" value="Unplaced"/>
</dbReference>
<evidence type="ECO:0000259" key="2">
    <source>
        <dbReference type="Pfam" id="PF25757"/>
    </source>
</evidence>
<dbReference type="PANTHER" id="PTHR23346">
    <property type="entry name" value="TRANSLATIONAL ACTIVATOR GCN1-RELATED"/>
    <property type="match status" value="1"/>
</dbReference>